<comment type="caution">
    <text evidence="1">The sequence shown here is derived from an EMBL/GenBank/DDBJ whole genome shotgun (WGS) entry which is preliminary data.</text>
</comment>
<accession>A0ACC2NSL0</accession>
<evidence type="ECO:0000313" key="2">
    <source>
        <dbReference type="Proteomes" id="UP001239111"/>
    </source>
</evidence>
<evidence type="ECO:0000313" key="1">
    <source>
        <dbReference type="EMBL" id="KAJ8673212.1"/>
    </source>
</evidence>
<keyword evidence="2" id="KW-1185">Reference proteome</keyword>
<proteinExistence type="predicted"/>
<dbReference type="EMBL" id="CM056743">
    <property type="protein sequence ID" value="KAJ8673212.1"/>
    <property type="molecule type" value="Genomic_DNA"/>
</dbReference>
<organism evidence="1 2">
    <name type="scientific">Eretmocerus hayati</name>
    <dbReference type="NCBI Taxonomy" id="131215"/>
    <lineage>
        <taxon>Eukaryota</taxon>
        <taxon>Metazoa</taxon>
        <taxon>Ecdysozoa</taxon>
        <taxon>Arthropoda</taxon>
        <taxon>Hexapoda</taxon>
        <taxon>Insecta</taxon>
        <taxon>Pterygota</taxon>
        <taxon>Neoptera</taxon>
        <taxon>Endopterygota</taxon>
        <taxon>Hymenoptera</taxon>
        <taxon>Apocrita</taxon>
        <taxon>Proctotrupomorpha</taxon>
        <taxon>Chalcidoidea</taxon>
        <taxon>Aphelinidae</taxon>
        <taxon>Aphelininae</taxon>
        <taxon>Eretmocerus</taxon>
    </lineage>
</organism>
<dbReference type="Proteomes" id="UP001239111">
    <property type="component" value="Chromosome 3"/>
</dbReference>
<reference evidence="1" key="1">
    <citation type="submission" date="2023-04" db="EMBL/GenBank/DDBJ databases">
        <title>A chromosome-level genome assembly of the parasitoid wasp Eretmocerus hayati.</title>
        <authorList>
            <person name="Zhong Y."/>
            <person name="Liu S."/>
            <person name="Liu Y."/>
        </authorList>
    </citation>
    <scope>NUCLEOTIDE SEQUENCE</scope>
    <source>
        <strain evidence="1">ZJU_SS_LIU_2023</strain>
    </source>
</reference>
<sequence length="429" mass="47690">MSRNRSGPGVQPSSAGLKQLVPRPSPYASVARRRLQCGPGSQLPVRVGPAPATTATGVTNAPRLVNSLRKFTPKRCDRGCGPSPSCRRSLSMVDLSEAAGVGAPLHSTRSDNGCGRGSNSRRNSHGNTGRSNAPSISPIIDGEPSLSRSSTHQLNNQDEAQQRQHQAAGIVCRALAVNAWRRRRTETVELRSELADLAQQLEHLRIQIVVLRRLLDNENARVAALAGELHRAKAHSDELSRERDQLVEDKKLAEGEAQKQLEISEERFVAAENLRNELKSARDQLEALDKQINKDREKLLKLREDKKILLEKLSASEGLVANRTLSAERAEIALEDTQLQLATQMALANSLQEEVNRFRALLEEKEKEKSELESLLKGLEEKNQSVEDRLKFHEESERVLTSRLSDLEDQLSDQETKIKCMESAYHSQL</sequence>
<gene>
    <name evidence="1" type="ORF">QAD02_004474</name>
</gene>
<protein>
    <submittedName>
        <fullName evidence="1">Uncharacterized protein</fullName>
    </submittedName>
</protein>
<name>A0ACC2NSL0_9HYME</name>